<accession>A0AAD7ZBU6</accession>
<name>A0AAD7ZBU6_DIPPU</name>
<feature type="compositionally biased region" description="Polar residues" evidence="1">
    <location>
        <begin position="24"/>
        <end position="36"/>
    </location>
</feature>
<evidence type="ECO:0000313" key="3">
    <source>
        <dbReference type="Proteomes" id="UP001233999"/>
    </source>
</evidence>
<dbReference type="Proteomes" id="UP001233999">
    <property type="component" value="Unassembled WGS sequence"/>
</dbReference>
<organism evidence="2 3">
    <name type="scientific">Diploptera punctata</name>
    <name type="common">Pacific beetle cockroach</name>
    <dbReference type="NCBI Taxonomy" id="6984"/>
    <lineage>
        <taxon>Eukaryota</taxon>
        <taxon>Metazoa</taxon>
        <taxon>Ecdysozoa</taxon>
        <taxon>Arthropoda</taxon>
        <taxon>Hexapoda</taxon>
        <taxon>Insecta</taxon>
        <taxon>Pterygota</taxon>
        <taxon>Neoptera</taxon>
        <taxon>Polyneoptera</taxon>
        <taxon>Dictyoptera</taxon>
        <taxon>Blattodea</taxon>
        <taxon>Blaberoidea</taxon>
        <taxon>Blaberidae</taxon>
        <taxon>Diplopterinae</taxon>
        <taxon>Diploptera</taxon>
    </lineage>
</organism>
<reference evidence="2" key="1">
    <citation type="journal article" date="2023" name="IScience">
        <title>Live-bearing cockroach genome reveals convergent evolutionary mechanisms linked to viviparity in insects and beyond.</title>
        <authorList>
            <person name="Fouks B."/>
            <person name="Harrison M.C."/>
            <person name="Mikhailova A.A."/>
            <person name="Marchal E."/>
            <person name="English S."/>
            <person name="Carruthers M."/>
            <person name="Jennings E.C."/>
            <person name="Chiamaka E.L."/>
            <person name="Frigard R.A."/>
            <person name="Pippel M."/>
            <person name="Attardo G.M."/>
            <person name="Benoit J.B."/>
            <person name="Bornberg-Bauer E."/>
            <person name="Tobe S.S."/>
        </authorList>
    </citation>
    <scope>NUCLEOTIDE SEQUENCE</scope>
    <source>
        <strain evidence="2">Stay&amp;Tobe</strain>
    </source>
</reference>
<keyword evidence="3" id="KW-1185">Reference proteome</keyword>
<evidence type="ECO:0000313" key="2">
    <source>
        <dbReference type="EMBL" id="KAJ9577644.1"/>
    </source>
</evidence>
<comment type="caution">
    <text evidence="2">The sequence shown here is derived from an EMBL/GenBank/DDBJ whole genome shotgun (WGS) entry which is preliminary data.</text>
</comment>
<reference evidence="2" key="2">
    <citation type="submission" date="2023-05" db="EMBL/GenBank/DDBJ databases">
        <authorList>
            <person name="Fouks B."/>
        </authorList>
    </citation>
    <scope>NUCLEOTIDE SEQUENCE</scope>
    <source>
        <strain evidence="2">Stay&amp;Tobe</strain>
        <tissue evidence="2">Testes</tissue>
    </source>
</reference>
<protein>
    <submittedName>
        <fullName evidence="2">Uncharacterized protein</fullName>
    </submittedName>
</protein>
<sequence length="71" mass="7673">MTSCVTQALCGHRELVLSPAGDGSQCSGSHGQGRTQETNREHEISGNNGALAIIEEHSRHCQPYGITRNRK</sequence>
<evidence type="ECO:0000256" key="1">
    <source>
        <dbReference type="SAM" id="MobiDB-lite"/>
    </source>
</evidence>
<feature type="non-terminal residue" evidence="2">
    <location>
        <position position="71"/>
    </location>
</feature>
<dbReference type="AlphaFoldDB" id="A0AAD7ZBU6"/>
<gene>
    <name evidence="2" type="ORF">L9F63_005831</name>
</gene>
<feature type="region of interest" description="Disordered" evidence="1">
    <location>
        <begin position="19"/>
        <end position="45"/>
    </location>
</feature>
<dbReference type="EMBL" id="JASPKZ010009352">
    <property type="protein sequence ID" value="KAJ9577644.1"/>
    <property type="molecule type" value="Genomic_DNA"/>
</dbReference>
<proteinExistence type="predicted"/>